<evidence type="ECO:0000313" key="11">
    <source>
        <dbReference type="EMBL" id="GAT60900.1"/>
    </source>
</evidence>
<keyword evidence="12" id="KW-1185">Reference proteome</keyword>
<evidence type="ECO:0000256" key="6">
    <source>
        <dbReference type="ARBA" id="ARBA00022642"/>
    </source>
</evidence>
<dbReference type="PANTHER" id="PTHR11098">
    <property type="entry name" value="NICOTINATE PHOSPHORIBOSYLTRANSFERASE"/>
    <property type="match status" value="1"/>
</dbReference>
<comment type="function">
    <text evidence="8">Catalyzes the synthesis of beta-nicotinate D-ribonucleotide from nicotinate and 5-phospho-D-ribose 1-phosphate at the expense of ATP.</text>
</comment>
<accession>A0ABQ0MC17</accession>
<evidence type="ECO:0000256" key="5">
    <source>
        <dbReference type="ARBA" id="ARBA00022598"/>
    </source>
</evidence>
<feature type="domain" description="Nicotinate phosphoribosyltransferase N-terminal" evidence="10">
    <location>
        <begin position="11"/>
        <end position="139"/>
    </location>
</feature>
<comment type="pathway">
    <text evidence="1 8">Cofactor biosynthesis; NAD(+) biosynthesis; nicotinate D-ribonucleotide from nicotinate: step 1/1.</text>
</comment>
<dbReference type="Proteomes" id="UP000815677">
    <property type="component" value="Unassembled WGS sequence"/>
</dbReference>
<dbReference type="Gene3D" id="3.20.140.10">
    <property type="entry name" value="nicotinate phosphoribosyltransferase"/>
    <property type="match status" value="1"/>
</dbReference>
<dbReference type="InterPro" id="IPR006406">
    <property type="entry name" value="Nic_PRibTrfase"/>
</dbReference>
<dbReference type="NCBIfam" id="TIGR01514">
    <property type="entry name" value="NAPRTase"/>
    <property type="match status" value="1"/>
</dbReference>
<comment type="PTM">
    <text evidence="8">Transiently phosphorylated on a His residue during the reaction cycle. Phosphorylation strongly increases the affinity for substrates and increases the rate of nicotinate D-ribonucleotide production. Dephosphorylation regenerates the low-affinity form of the enzyme, leading to product release.</text>
</comment>
<comment type="catalytic activity">
    <reaction evidence="7 8">
        <text>5-phospho-alpha-D-ribose 1-diphosphate + nicotinate + ATP + H2O = nicotinate beta-D-ribonucleotide + ADP + phosphate + diphosphate</text>
        <dbReference type="Rhea" id="RHEA:36163"/>
        <dbReference type="ChEBI" id="CHEBI:15377"/>
        <dbReference type="ChEBI" id="CHEBI:30616"/>
        <dbReference type="ChEBI" id="CHEBI:32544"/>
        <dbReference type="ChEBI" id="CHEBI:33019"/>
        <dbReference type="ChEBI" id="CHEBI:43474"/>
        <dbReference type="ChEBI" id="CHEBI:57502"/>
        <dbReference type="ChEBI" id="CHEBI:58017"/>
        <dbReference type="ChEBI" id="CHEBI:456216"/>
        <dbReference type="EC" id="6.3.4.21"/>
    </reaction>
</comment>
<evidence type="ECO:0000259" key="10">
    <source>
        <dbReference type="Pfam" id="PF17767"/>
    </source>
</evidence>
<evidence type="ECO:0000256" key="1">
    <source>
        <dbReference type="ARBA" id="ARBA00004952"/>
    </source>
</evidence>
<dbReference type="NCBIfam" id="NF003704">
    <property type="entry name" value="PRK05321.1"/>
    <property type="match status" value="1"/>
</dbReference>
<dbReference type="EMBL" id="DF849967">
    <property type="protein sequence ID" value="GAT60900.1"/>
    <property type="molecule type" value="Genomic_DNA"/>
</dbReference>
<dbReference type="SUPFAM" id="SSF51690">
    <property type="entry name" value="Nicotinate/Quinolinate PRTase C-terminal domain-like"/>
    <property type="match status" value="1"/>
</dbReference>
<protein>
    <recommendedName>
        <fullName evidence="3 8">Nicotinate phosphoribosyltransferase</fullName>
        <ecNumber evidence="3 8">6.3.4.21</ecNumber>
    </recommendedName>
</protein>
<proteinExistence type="inferred from homology"/>
<evidence type="ECO:0000256" key="8">
    <source>
        <dbReference type="RuleBase" id="RU003838"/>
    </source>
</evidence>
<comment type="similarity">
    <text evidence="2 8">Belongs to the NAPRTase family.</text>
</comment>
<evidence type="ECO:0000256" key="7">
    <source>
        <dbReference type="ARBA" id="ARBA00048668"/>
    </source>
</evidence>
<dbReference type="SUPFAM" id="SSF54675">
    <property type="entry name" value="Nicotinate/Quinolinate PRTase N-terminal domain-like"/>
    <property type="match status" value="1"/>
</dbReference>
<dbReference type="InterPro" id="IPR040727">
    <property type="entry name" value="NAPRTase_N"/>
</dbReference>
<dbReference type="PANTHER" id="PTHR11098:SF1">
    <property type="entry name" value="NICOTINATE PHOSPHORIBOSYLTRANSFERASE"/>
    <property type="match status" value="1"/>
</dbReference>
<organism evidence="11 12">
    <name type="scientific">Mycena chlorophos</name>
    <name type="common">Agaric fungus</name>
    <name type="synonym">Agaricus chlorophos</name>
    <dbReference type="NCBI Taxonomy" id="658473"/>
    <lineage>
        <taxon>Eukaryota</taxon>
        <taxon>Fungi</taxon>
        <taxon>Dikarya</taxon>
        <taxon>Basidiomycota</taxon>
        <taxon>Agaricomycotina</taxon>
        <taxon>Agaricomycetes</taxon>
        <taxon>Agaricomycetidae</taxon>
        <taxon>Agaricales</taxon>
        <taxon>Marasmiineae</taxon>
        <taxon>Mycenaceae</taxon>
        <taxon>Mycena</taxon>
    </lineage>
</organism>
<dbReference type="Pfam" id="PF04095">
    <property type="entry name" value="NAPRTase"/>
    <property type="match status" value="1"/>
</dbReference>
<feature type="domain" description="Nicotinate/nicotinamide phosphoribosyltransferase" evidence="9">
    <location>
        <begin position="171"/>
        <end position="407"/>
    </location>
</feature>
<dbReference type="InterPro" id="IPR007229">
    <property type="entry name" value="Nic_PRibTrfase-Fam"/>
</dbReference>
<reference evidence="11" key="1">
    <citation type="submission" date="2014-09" db="EMBL/GenBank/DDBJ databases">
        <title>Genome sequence of the luminous mushroom Mycena chlorophos for searching fungal bioluminescence genes.</title>
        <authorList>
            <person name="Tanaka Y."/>
            <person name="Kasuga D."/>
            <person name="Oba Y."/>
            <person name="Hase S."/>
            <person name="Sato K."/>
            <person name="Oba Y."/>
            <person name="Sakakibara Y."/>
        </authorList>
    </citation>
    <scope>NUCLEOTIDE SEQUENCE</scope>
</reference>
<evidence type="ECO:0000313" key="12">
    <source>
        <dbReference type="Proteomes" id="UP000815677"/>
    </source>
</evidence>
<evidence type="ECO:0000256" key="3">
    <source>
        <dbReference type="ARBA" id="ARBA00013236"/>
    </source>
</evidence>
<gene>
    <name evidence="11" type="ORF">MCHLO_16992</name>
</gene>
<sequence>MAALPLPRSILDTDLYKLTMQQAVLHHFPNKQATYKFTLRDKSAHFTRGAFQIFQEAVSHFDRLALTDDEHEWLAKTCLYFTPEYLVYLRTFRFKPAEQVNAVFVPSAADSDVGHVEIDITGLWADTIFWEVPLMATLSEIYFLHVATDWSYAGQDELAYQKGKALLEADCAFSEFGTRRRRSYESQDTVIKGLVRATKEVQGKGKLSGTSNVYLAFKYNLTPVGTIAHEWFMGVAALKGYEDANSVAMDLWESVYPNALLIALTDTFSSDAFFKSYSSDKERALRWQGLRQDSGDPFVFGTRAKAVFESLGIDPRTKMIIYSDALSIDKSLRLKRQALELGLNVSFGIGTFFTNDFKTKSGQPSKALNMVIKLASIDGKPCVKISDDLTKNTGDAETVLRVKQIYNLV</sequence>
<keyword evidence="4" id="KW-0597">Phosphoprotein</keyword>
<keyword evidence="5 8" id="KW-0436">Ligase</keyword>
<name>A0ABQ0MC17_MYCCL</name>
<dbReference type="InterPro" id="IPR036068">
    <property type="entry name" value="Nicotinate_pribotase-like_C"/>
</dbReference>
<keyword evidence="6 8" id="KW-0662">Pyridine nucleotide biosynthesis</keyword>
<evidence type="ECO:0000259" key="9">
    <source>
        <dbReference type="Pfam" id="PF04095"/>
    </source>
</evidence>
<dbReference type="InterPro" id="IPR041525">
    <property type="entry name" value="N/Namide_PRibTrfase"/>
</dbReference>
<dbReference type="EC" id="6.3.4.21" evidence="3 8"/>
<dbReference type="HAMAP" id="MF_00570">
    <property type="entry name" value="NAPRTase"/>
    <property type="match status" value="1"/>
</dbReference>
<evidence type="ECO:0000256" key="2">
    <source>
        <dbReference type="ARBA" id="ARBA00010897"/>
    </source>
</evidence>
<dbReference type="Pfam" id="PF17767">
    <property type="entry name" value="NAPRTase_N"/>
    <property type="match status" value="1"/>
</dbReference>
<evidence type="ECO:0000256" key="4">
    <source>
        <dbReference type="ARBA" id="ARBA00022553"/>
    </source>
</evidence>
<dbReference type="PIRSF" id="PIRSF000484">
    <property type="entry name" value="NAPRT"/>
    <property type="match status" value="1"/>
</dbReference>